<evidence type="ECO:0000313" key="2">
    <source>
        <dbReference type="Proteomes" id="UP001500363"/>
    </source>
</evidence>
<comment type="caution">
    <text evidence="1">The sequence shown here is derived from an EMBL/GenBank/DDBJ whole genome shotgun (WGS) entry which is preliminary data.</text>
</comment>
<accession>A0ABP4LB64</accession>
<gene>
    <name evidence="1" type="ORF">GCM10009741_21030</name>
</gene>
<proteinExistence type="predicted"/>
<keyword evidence="2" id="KW-1185">Reference proteome</keyword>
<dbReference type="RefSeq" id="WP_344172487.1">
    <property type="nucleotide sequence ID" value="NZ_BAAANC010000001.1"/>
</dbReference>
<evidence type="ECO:0000313" key="1">
    <source>
        <dbReference type="EMBL" id="GAA1520187.1"/>
    </source>
</evidence>
<protein>
    <recommendedName>
        <fullName evidence="3">Tetracyclin repressor-like C-terminal domain-containing protein</fullName>
    </recommendedName>
</protein>
<sequence length="177" mass="19047">MAAGHGEITLVPILSRGRHSNPRRGACFMEYASLLAGVEWSDHPDGTHPLVALVAREVNDEISDAARVELVPMIPSVIGLYPTDPRFAPALVTRCIQLVLPVVSPQFRRTLTDAARRADGPGYAAQAPLVVAGTIRAVTDFRAPYGDRLLLRLLTDAIDLARSYSAVQPTVSAAGRR</sequence>
<name>A0ABP4LB64_9ACTN</name>
<dbReference type="Proteomes" id="UP001500363">
    <property type="component" value="Unassembled WGS sequence"/>
</dbReference>
<dbReference type="EMBL" id="BAAANC010000001">
    <property type="protein sequence ID" value="GAA1520187.1"/>
    <property type="molecule type" value="Genomic_DNA"/>
</dbReference>
<evidence type="ECO:0008006" key="3">
    <source>
        <dbReference type="Google" id="ProtNLM"/>
    </source>
</evidence>
<organism evidence="1 2">
    <name type="scientific">Kribbella lupini</name>
    <dbReference type="NCBI Taxonomy" id="291602"/>
    <lineage>
        <taxon>Bacteria</taxon>
        <taxon>Bacillati</taxon>
        <taxon>Actinomycetota</taxon>
        <taxon>Actinomycetes</taxon>
        <taxon>Propionibacteriales</taxon>
        <taxon>Kribbellaceae</taxon>
        <taxon>Kribbella</taxon>
    </lineage>
</organism>
<reference evidence="2" key="1">
    <citation type="journal article" date="2019" name="Int. J. Syst. Evol. Microbiol.">
        <title>The Global Catalogue of Microorganisms (GCM) 10K type strain sequencing project: providing services to taxonomists for standard genome sequencing and annotation.</title>
        <authorList>
            <consortium name="The Broad Institute Genomics Platform"/>
            <consortium name="The Broad Institute Genome Sequencing Center for Infectious Disease"/>
            <person name="Wu L."/>
            <person name="Ma J."/>
        </authorList>
    </citation>
    <scope>NUCLEOTIDE SEQUENCE [LARGE SCALE GENOMIC DNA]</scope>
    <source>
        <strain evidence="2">JCM 14303</strain>
    </source>
</reference>